<evidence type="ECO:0000313" key="3">
    <source>
        <dbReference type="Proteomes" id="UP000054538"/>
    </source>
</evidence>
<dbReference type="Pfam" id="PF14027">
    <property type="entry name" value="Questin_oxidase"/>
    <property type="match status" value="1"/>
</dbReference>
<name>A0A0D0DY23_9AGAM</name>
<evidence type="ECO:0000313" key="2">
    <source>
        <dbReference type="EMBL" id="KIK95076.1"/>
    </source>
</evidence>
<dbReference type="PANTHER" id="PTHR35870">
    <property type="entry name" value="PROTEIN, PUTATIVE (AFU_ORTHOLOGUE AFUA_5G03330)-RELATED"/>
    <property type="match status" value="1"/>
</dbReference>
<protein>
    <submittedName>
        <fullName evidence="2">Uncharacterized protein</fullName>
    </submittedName>
</protein>
<dbReference type="GO" id="GO:0016491">
    <property type="term" value="F:oxidoreductase activity"/>
    <property type="evidence" value="ECO:0007669"/>
    <property type="project" value="UniProtKB-KW"/>
</dbReference>
<dbReference type="AlphaFoldDB" id="A0A0D0DY23"/>
<reference evidence="2 3" key="1">
    <citation type="submission" date="2014-04" db="EMBL/GenBank/DDBJ databases">
        <authorList>
            <consortium name="DOE Joint Genome Institute"/>
            <person name="Kuo A."/>
            <person name="Kohler A."/>
            <person name="Jargeat P."/>
            <person name="Nagy L.G."/>
            <person name="Floudas D."/>
            <person name="Copeland A."/>
            <person name="Barry K.W."/>
            <person name="Cichocki N."/>
            <person name="Veneault-Fourrey C."/>
            <person name="LaButti K."/>
            <person name="Lindquist E.A."/>
            <person name="Lipzen A."/>
            <person name="Lundell T."/>
            <person name="Morin E."/>
            <person name="Murat C."/>
            <person name="Sun H."/>
            <person name="Tunlid A."/>
            <person name="Henrissat B."/>
            <person name="Grigoriev I.V."/>
            <person name="Hibbett D.S."/>
            <person name="Martin F."/>
            <person name="Nordberg H.P."/>
            <person name="Cantor M.N."/>
            <person name="Hua S.X."/>
        </authorList>
    </citation>
    <scope>NUCLEOTIDE SEQUENCE [LARGE SCALE GENOMIC DNA]</scope>
    <source>
        <strain evidence="2 3">Ve08.2h10</strain>
    </source>
</reference>
<dbReference type="InterPro" id="IPR025337">
    <property type="entry name" value="Questin_oxidase-like"/>
</dbReference>
<dbReference type="HOGENOM" id="CLU_1384552_0_0_1"/>
<dbReference type="InParanoid" id="A0A0D0DY23"/>
<proteinExistence type="predicted"/>
<keyword evidence="3" id="KW-1185">Reference proteome</keyword>
<sequence length="197" mass="22142">MDAAISKERRKTLERTKPICKLAMTSTQTTVPLRLPTTIKPGVVNIPGRDPEAQEVAESLLEQDRQKDDCFWNPKALHNHLSHQDLTFIPLSLIRASILVAYDLGAPTSVLQAIYDTQSAGQRPIDVEEDVTPDPVKITPDNFREHLGQERYYLALLTFFTEQIKELGVSQTLEKYIFSATVNVNGSDMLSRFMNGV</sequence>
<accession>A0A0D0DY23</accession>
<keyword evidence="1" id="KW-0560">Oxidoreductase</keyword>
<reference evidence="3" key="2">
    <citation type="submission" date="2015-01" db="EMBL/GenBank/DDBJ databases">
        <title>Evolutionary Origins and Diversification of the Mycorrhizal Mutualists.</title>
        <authorList>
            <consortium name="DOE Joint Genome Institute"/>
            <consortium name="Mycorrhizal Genomics Consortium"/>
            <person name="Kohler A."/>
            <person name="Kuo A."/>
            <person name="Nagy L.G."/>
            <person name="Floudas D."/>
            <person name="Copeland A."/>
            <person name="Barry K.W."/>
            <person name="Cichocki N."/>
            <person name="Veneault-Fourrey C."/>
            <person name="LaButti K."/>
            <person name="Lindquist E.A."/>
            <person name="Lipzen A."/>
            <person name="Lundell T."/>
            <person name="Morin E."/>
            <person name="Murat C."/>
            <person name="Riley R."/>
            <person name="Ohm R."/>
            <person name="Sun H."/>
            <person name="Tunlid A."/>
            <person name="Henrissat B."/>
            <person name="Grigoriev I.V."/>
            <person name="Hibbett D.S."/>
            <person name="Martin F."/>
        </authorList>
    </citation>
    <scope>NUCLEOTIDE SEQUENCE [LARGE SCALE GENOMIC DNA]</scope>
    <source>
        <strain evidence="3">Ve08.2h10</strain>
    </source>
</reference>
<dbReference type="EMBL" id="KN825066">
    <property type="protein sequence ID" value="KIK95076.1"/>
    <property type="molecule type" value="Genomic_DNA"/>
</dbReference>
<evidence type="ECO:0000256" key="1">
    <source>
        <dbReference type="ARBA" id="ARBA00023002"/>
    </source>
</evidence>
<dbReference type="PANTHER" id="PTHR35870:SF1">
    <property type="entry name" value="PROTEIN, PUTATIVE (AFU_ORTHOLOGUE AFUA_5G03330)-RELATED"/>
    <property type="match status" value="1"/>
</dbReference>
<organism evidence="2 3">
    <name type="scientific">Paxillus rubicundulus Ve08.2h10</name>
    <dbReference type="NCBI Taxonomy" id="930991"/>
    <lineage>
        <taxon>Eukaryota</taxon>
        <taxon>Fungi</taxon>
        <taxon>Dikarya</taxon>
        <taxon>Basidiomycota</taxon>
        <taxon>Agaricomycotina</taxon>
        <taxon>Agaricomycetes</taxon>
        <taxon>Agaricomycetidae</taxon>
        <taxon>Boletales</taxon>
        <taxon>Paxilineae</taxon>
        <taxon>Paxillaceae</taxon>
        <taxon>Paxillus</taxon>
    </lineage>
</organism>
<dbReference type="Proteomes" id="UP000054538">
    <property type="component" value="Unassembled WGS sequence"/>
</dbReference>
<dbReference type="STRING" id="930991.A0A0D0DY23"/>
<gene>
    <name evidence="2" type="ORF">PAXRUDRAFT_409403</name>
</gene>
<dbReference type="OrthoDB" id="10004862at2759"/>